<evidence type="ECO:0000259" key="7">
    <source>
        <dbReference type="Pfam" id="PF17827"/>
    </source>
</evidence>
<sequence>MTANDALRAALPRLAAAGIDDPARDARRLLAHALGLAPDRLTLHLPEPLAPAAAARFEAALAARCRRQPVSRITGSRAFWGRDFRVTPDVLDPRPETESLIAAAMEAPFARVLDLGTGSGAILVTLLAERPRASGLGTDVSDAALAVARANARALGVGDRAEFRRSDWFSAVDEAFDLIVSNPPYIAAEEMAGLSPEVRDWEPHLALTPGGDGLDAYRAIAAGAPGHLTPGGRLLVEIGPRQGAAVAAFFVAAGLEKVRICPDLDGRDRVVAAESPRDERGLRHS</sequence>
<comment type="function">
    <text evidence="5">Methylates the class 1 translation termination release factors RF1/PrfA and RF2/PrfB on the glutamine residue of the universally conserved GGQ motif.</text>
</comment>
<dbReference type="Pfam" id="PF17827">
    <property type="entry name" value="PrmC_N"/>
    <property type="match status" value="1"/>
</dbReference>
<dbReference type="InterPro" id="IPR029063">
    <property type="entry name" value="SAM-dependent_MTases_sf"/>
</dbReference>
<keyword evidence="1 5" id="KW-0489">Methyltransferase</keyword>
<accession>A0ABV7AC77</accession>
<dbReference type="InterPro" id="IPR040758">
    <property type="entry name" value="PrmC_N"/>
</dbReference>
<dbReference type="Gene3D" id="3.40.50.150">
    <property type="entry name" value="Vaccinia Virus protein VP39"/>
    <property type="match status" value="1"/>
</dbReference>
<keyword evidence="3 5" id="KW-0949">S-adenosyl-L-methionine</keyword>
<evidence type="ECO:0000256" key="4">
    <source>
        <dbReference type="ARBA" id="ARBA00048391"/>
    </source>
</evidence>
<dbReference type="EC" id="2.1.1.297" evidence="5"/>
<proteinExistence type="inferred from homology"/>
<dbReference type="Pfam" id="PF05175">
    <property type="entry name" value="MTS"/>
    <property type="match status" value="1"/>
</dbReference>
<feature type="binding site" evidence="5">
    <location>
        <position position="182"/>
    </location>
    <ligand>
        <name>S-adenosyl-L-methionine</name>
        <dbReference type="ChEBI" id="CHEBI:59789"/>
    </ligand>
</feature>
<dbReference type="RefSeq" id="WP_377830773.1">
    <property type="nucleotide sequence ID" value="NZ_JBHRSK010000001.1"/>
</dbReference>
<feature type="binding site" evidence="5">
    <location>
        <position position="168"/>
    </location>
    <ligand>
        <name>S-adenosyl-L-methionine</name>
        <dbReference type="ChEBI" id="CHEBI:59789"/>
    </ligand>
</feature>
<dbReference type="InterPro" id="IPR004556">
    <property type="entry name" value="HemK-like"/>
</dbReference>
<gene>
    <name evidence="5 8" type="primary">prmC</name>
    <name evidence="8" type="ORF">ACFOES_00440</name>
</gene>
<evidence type="ECO:0000256" key="5">
    <source>
        <dbReference type="HAMAP-Rule" id="MF_02126"/>
    </source>
</evidence>
<feature type="binding site" evidence="5">
    <location>
        <begin position="182"/>
        <end position="185"/>
    </location>
    <ligand>
        <name>substrate</name>
    </ligand>
</feature>
<evidence type="ECO:0000313" key="9">
    <source>
        <dbReference type="Proteomes" id="UP001595443"/>
    </source>
</evidence>
<keyword evidence="2 5" id="KW-0808">Transferase</keyword>
<dbReference type="InterPro" id="IPR019874">
    <property type="entry name" value="RF_methyltr_PrmC"/>
</dbReference>
<dbReference type="NCBIfam" id="TIGR03534">
    <property type="entry name" value="RF_mod_PrmC"/>
    <property type="match status" value="1"/>
</dbReference>
<feature type="domain" description="Methyltransferase small" evidence="6">
    <location>
        <begin position="100"/>
        <end position="190"/>
    </location>
</feature>
<comment type="similarity">
    <text evidence="5">Belongs to the protein N5-glutamine methyltransferase family. PrmC subfamily.</text>
</comment>
<dbReference type="GO" id="GO:0032259">
    <property type="term" value="P:methylation"/>
    <property type="evidence" value="ECO:0007669"/>
    <property type="project" value="UniProtKB-KW"/>
</dbReference>
<dbReference type="PROSITE" id="PS00092">
    <property type="entry name" value="N6_MTASE"/>
    <property type="match status" value="1"/>
</dbReference>
<dbReference type="GO" id="GO:0102559">
    <property type="term" value="F:peptide chain release factor N(5)-glutamine methyltransferase activity"/>
    <property type="evidence" value="ECO:0007669"/>
    <property type="project" value="UniProtKB-EC"/>
</dbReference>
<dbReference type="InterPro" id="IPR050320">
    <property type="entry name" value="N5-glutamine_MTase"/>
</dbReference>
<dbReference type="NCBIfam" id="TIGR00536">
    <property type="entry name" value="hemK_fam"/>
    <property type="match status" value="1"/>
</dbReference>
<evidence type="ECO:0000256" key="1">
    <source>
        <dbReference type="ARBA" id="ARBA00022603"/>
    </source>
</evidence>
<evidence type="ECO:0000256" key="3">
    <source>
        <dbReference type="ARBA" id="ARBA00022691"/>
    </source>
</evidence>
<dbReference type="EMBL" id="JBHRSK010000001">
    <property type="protein sequence ID" value="MFC2966551.1"/>
    <property type="molecule type" value="Genomic_DNA"/>
</dbReference>
<dbReference type="InterPro" id="IPR007848">
    <property type="entry name" value="Small_mtfrase_dom"/>
</dbReference>
<feature type="domain" description="Release factor glutamine methyltransferase N-terminal" evidence="7">
    <location>
        <begin position="5"/>
        <end position="75"/>
    </location>
</feature>
<comment type="caution">
    <text evidence="8">The sequence shown here is derived from an EMBL/GenBank/DDBJ whole genome shotgun (WGS) entry which is preliminary data.</text>
</comment>
<organism evidence="8 9">
    <name type="scientific">Acidimangrovimonas pyrenivorans</name>
    <dbReference type="NCBI Taxonomy" id="2030798"/>
    <lineage>
        <taxon>Bacteria</taxon>
        <taxon>Pseudomonadati</taxon>
        <taxon>Pseudomonadota</taxon>
        <taxon>Alphaproteobacteria</taxon>
        <taxon>Rhodobacterales</taxon>
        <taxon>Paracoccaceae</taxon>
        <taxon>Acidimangrovimonas</taxon>
    </lineage>
</organism>
<feature type="binding site" evidence="5">
    <location>
        <position position="139"/>
    </location>
    <ligand>
        <name>S-adenosyl-L-methionine</name>
        <dbReference type="ChEBI" id="CHEBI:59789"/>
    </ligand>
</feature>
<dbReference type="SUPFAM" id="SSF53335">
    <property type="entry name" value="S-adenosyl-L-methionine-dependent methyltransferases"/>
    <property type="match status" value="1"/>
</dbReference>
<evidence type="ECO:0000313" key="8">
    <source>
        <dbReference type="EMBL" id="MFC2966551.1"/>
    </source>
</evidence>
<dbReference type="CDD" id="cd02440">
    <property type="entry name" value="AdoMet_MTases"/>
    <property type="match status" value="1"/>
</dbReference>
<name>A0ABV7AC77_9RHOB</name>
<evidence type="ECO:0000259" key="6">
    <source>
        <dbReference type="Pfam" id="PF05175"/>
    </source>
</evidence>
<dbReference type="PANTHER" id="PTHR18895:SF74">
    <property type="entry name" value="MTRF1L RELEASE FACTOR GLUTAMINE METHYLTRANSFERASE"/>
    <property type="match status" value="1"/>
</dbReference>
<reference evidence="9" key="1">
    <citation type="journal article" date="2019" name="Int. J. Syst. Evol. Microbiol.">
        <title>The Global Catalogue of Microorganisms (GCM) 10K type strain sequencing project: providing services to taxonomists for standard genome sequencing and annotation.</title>
        <authorList>
            <consortium name="The Broad Institute Genomics Platform"/>
            <consortium name="The Broad Institute Genome Sequencing Center for Infectious Disease"/>
            <person name="Wu L."/>
            <person name="Ma J."/>
        </authorList>
    </citation>
    <scope>NUCLEOTIDE SEQUENCE [LARGE SCALE GENOMIC DNA]</scope>
    <source>
        <strain evidence="9">KCTC 62192</strain>
    </source>
</reference>
<comment type="catalytic activity">
    <reaction evidence="4 5">
        <text>L-glutaminyl-[peptide chain release factor] + S-adenosyl-L-methionine = N(5)-methyl-L-glutaminyl-[peptide chain release factor] + S-adenosyl-L-homocysteine + H(+)</text>
        <dbReference type="Rhea" id="RHEA:42896"/>
        <dbReference type="Rhea" id="RHEA-COMP:10271"/>
        <dbReference type="Rhea" id="RHEA-COMP:10272"/>
        <dbReference type="ChEBI" id="CHEBI:15378"/>
        <dbReference type="ChEBI" id="CHEBI:30011"/>
        <dbReference type="ChEBI" id="CHEBI:57856"/>
        <dbReference type="ChEBI" id="CHEBI:59789"/>
        <dbReference type="ChEBI" id="CHEBI:61891"/>
        <dbReference type="EC" id="2.1.1.297"/>
    </reaction>
</comment>
<dbReference type="Proteomes" id="UP001595443">
    <property type="component" value="Unassembled WGS sequence"/>
</dbReference>
<protein>
    <recommendedName>
        <fullName evidence="5">Release factor glutamine methyltransferase</fullName>
        <shortName evidence="5">RF MTase</shortName>
        <ecNumber evidence="5">2.1.1.297</ecNumber>
    </recommendedName>
    <alternativeName>
        <fullName evidence="5">N5-glutamine methyltransferase PrmC</fullName>
    </alternativeName>
    <alternativeName>
        <fullName evidence="5">Protein-(glutamine-N5) MTase PrmC</fullName>
    </alternativeName>
    <alternativeName>
        <fullName evidence="5">Protein-glutamine N-methyltransferase PrmC</fullName>
    </alternativeName>
</protein>
<dbReference type="HAMAP" id="MF_02126">
    <property type="entry name" value="RF_methyltr_PrmC"/>
    <property type="match status" value="1"/>
</dbReference>
<dbReference type="InterPro" id="IPR002052">
    <property type="entry name" value="DNA_methylase_N6_adenine_CS"/>
</dbReference>
<dbReference type="Gene3D" id="1.10.8.10">
    <property type="entry name" value="DNA helicase RuvA subunit, C-terminal domain"/>
    <property type="match status" value="1"/>
</dbReference>
<keyword evidence="9" id="KW-1185">Reference proteome</keyword>
<feature type="binding site" evidence="5">
    <location>
        <begin position="116"/>
        <end position="120"/>
    </location>
    <ligand>
        <name>S-adenosyl-L-methionine</name>
        <dbReference type="ChEBI" id="CHEBI:59789"/>
    </ligand>
</feature>
<dbReference type="PANTHER" id="PTHR18895">
    <property type="entry name" value="HEMK METHYLTRANSFERASE"/>
    <property type="match status" value="1"/>
</dbReference>
<evidence type="ECO:0000256" key="2">
    <source>
        <dbReference type="ARBA" id="ARBA00022679"/>
    </source>
</evidence>